<keyword evidence="3" id="KW-1185">Reference proteome</keyword>
<evidence type="ECO:0000313" key="3">
    <source>
        <dbReference type="Proteomes" id="UP000221165"/>
    </source>
</evidence>
<keyword evidence="1" id="KW-0472">Membrane</keyword>
<gene>
    <name evidence="2" type="ORF">CSUI_001851</name>
</gene>
<organism evidence="2 3">
    <name type="scientific">Cystoisospora suis</name>
    <dbReference type="NCBI Taxonomy" id="483139"/>
    <lineage>
        <taxon>Eukaryota</taxon>
        <taxon>Sar</taxon>
        <taxon>Alveolata</taxon>
        <taxon>Apicomplexa</taxon>
        <taxon>Conoidasida</taxon>
        <taxon>Coccidia</taxon>
        <taxon>Eucoccidiorida</taxon>
        <taxon>Eimeriorina</taxon>
        <taxon>Sarcocystidae</taxon>
        <taxon>Cystoisospora</taxon>
    </lineage>
</organism>
<keyword evidence="1" id="KW-1133">Transmembrane helix</keyword>
<dbReference type="VEuPathDB" id="ToxoDB:CSUI_001851"/>
<feature type="transmembrane region" description="Helical" evidence="1">
    <location>
        <begin position="30"/>
        <end position="52"/>
    </location>
</feature>
<dbReference type="RefSeq" id="XP_067925972.1">
    <property type="nucleotide sequence ID" value="XM_068062054.1"/>
</dbReference>
<evidence type="ECO:0000256" key="1">
    <source>
        <dbReference type="SAM" id="Phobius"/>
    </source>
</evidence>
<dbReference type="AlphaFoldDB" id="A0A2C6L8V3"/>
<dbReference type="EMBL" id="MIGC01000747">
    <property type="protein sequence ID" value="PHJ24299.1"/>
    <property type="molecule type" value="Genomic_DNA"/>
</dbReference>
<name>A0A2C6L8V3_9APIC</name>
<keyword evidence="1" id="KW-0812">Transmembrane</keyword>
<comment type="caution">
    <text evidence="2">The sequence shown here is derived from an EMBL/GenBank/DDBJ whole genome shotgun (WGS) entry which is preliminary data.</text>
</comment>
<accession>A0A2C6L8V3</accession>
<dbReference type="GeneID" id="94425265"/>
<evidence type="ECO:0000313" key="2">
    <source>
        <dbReference type="EMBL" id="PHJ24299.1"/>
    </source>
</evidence>
<protein>
    <recommendedName>
        <fullName evidence="4">Transmembrane protein</fullName>
    </recommendedName>
</protein>
<sequence>MHSSFSYLLQRLSSEENLLLTSSHRSFDSAWPLLLLVASTPLSLLLLLTFSIEASSPQARVRASCKSPSEQRDGDSLPKVTPGRVLCFSTHYK</sequence>
<reference evidence="2 3" key="1">
    <citation type="journal article" date="2017" name="Int. J. Parasitol.">
        <title>The genome of the protozoan parasite Cystoisospora suis and a reverse vaccinology approach to identify vaccine candidates.</title>
        <authorList>
            <person name="Palmieri N."/>
            <person name="Shrestha A."/>
            <person name="Ruttkowski B."/>
            <person name="Beck T."/>
            <person name="Vogl C."/>
            <person name="Tomley F."/>
            <person name="Blake D.P."/>
            <person name="Joachim A."/>
        </authorList>
    </citation>
    <scope>NUCLEOTIDE SEQUENCE [LARGE SCALE GENOMIC DNA]</scope>
    <source>
        <strain evidence="2 3">Wien I</strain>
    </source>
</reference>
<evidence type="ECO:0008006" key="4">
    <source>
        <dbReference type="Google" id="ProtNLM"/>
    </source>
</evidence>
<proteinExistence type="predicted"/>
<dbReference type="Proteomes" id="UP000221165">
    <property type="component" value="Unassembled WGS sequence"/>
</dbReference>